<evidence type="ECO:0000256" key="1">
    <source>
        <dbReference type="ARBA" id="ARBA00004377"/>
    </source>
</evidence>
<dbReference type="InterPro" id="IPR007690">
    <property type="entry name" value="T2SS_GspM"/>
</dbReference>
<evidence type="ECO:0000256" key="10">
    <source>
        <dbReference type="SAM" id="Phobius"/>
    </source>
</evidence>
<keyword evidence="3" id="KW-0813">Transport</keyword>
<keyword evidence="7" id="KW-0653">Protein transport</keyword>
<dbReference type="Gene3D" id="3.30.1360.100">
    <property type="entry name" value="General secretion pathway protein M, EpsM"/>
    <property type="match status" value="1"/>
</dbReference>
<keyword evidence="5" id="KW-0997">Cell inner membrane</keyword>
<evidence type="ECO:0000313" key="12">
    <source>
        <dbReference type="Proteomes" id="UP000078596"/>
    </source>
</evidence>
<evidence type="ECO:0000256" key="4">
    <source>
        <dbReference type="ARBA" id="ARBA00022475"/>
    </source>
</evidence>
<dbReference type="Proteomes" id="UP000078596">
    <property type="component" value="Chromosome"/>
</dbReference>
<comment type="subcellular location">
    <subcellularLocation>
        <location evidence="1">Cell inner membrane</location>
        <topology evidence="1">Single-pass membrane protein</topology>
    </subcellularLocation>
</comment>
<proteinExistence type="inferred from homology"/>
<comment type="similarity">
    <text evidence="2">Belongs to the GSP M family.</text>
</comment>
<dbReference type="AlphaFoldDB" id="A0A191ZHS8"/>
<dbReference type="EMBL" id="CP016027">
    <property type="protein sequence ID" value="ANJ67420.1"/>
    <property type="molecule type" value="Genomic_DNA"/>
</dbReference>
<evidence type="ECO:0000256" key="5">
    <source>
        <dbReference type="ARBA" id="ARBA00022519"/>
    </source>
</evidence>
<name>A0A191ZHS8_9GAMM</name>
<dbReference type="InterPro" id="IPR023229">
    <property type="entry name" value="T2SS_M_periplasmic_sf"/>
</dbReference>
<keyword evidence="9 10" id="KW-0472">Membrane</keyword>
<dbReference type="GO" id="GO:0015628">
    <property type="term" value="P:protein secretion by the type II secretion system"/>
    <property type="evidence" value="ECO:0007669"/>
    <property type="project" value="InterPro"/>
</dbReference>
<evidence type="ECO:0000256" key="6">
    <source>
        <dbReference type="ARBA" id="ARBA00022692"/>
    </source>
</evidence>
<evidence type="ECO:0000256" key="3">
    <source>
        <dbReference type="ARBA" id="ARBA00022448"/>
    </source>
</evidence>
<evidence type="ECO:0000256" key="2">
    <source>
        <dbReference type="ARBA" id="ARBA00010637"/>
    </source>
</evidence>
<keyword evidence="12" id="KW-1185">Reference proteome</keyword>
<evidence type="ECO:0000256" key="9">
    <source>
        <dbReference type="ARBA" id="ARBA00023136"/>
    </source>
</evidence>
<evidence type="ECO:0000256" key="8">
    <source>
        <dbReference type="ARBA" id="ARBA00022989"/>
    </source>
</evidence>
<feature type="transmembrane region" description="Helical" evidence="10">
    <location>
        <begin position="26"/>
        <end position="44"/>
    </location>
</feature>
<evidence type="ECO:0000313" key="11">
    <source>
        <dbReference type="EMBL" id="ANJ67420.1"/>
    </source>
</evidence>
<keyword evidence="4" id="KW-1003">Cell membrane</keyword>
<evidence type="ECO:0000256" key="7">
    <source>
        <dbReference type="ARBA" id="ARBA00022927"/>
    </source>
</evidence>
<protein>
    <recommendedName>
        <fullName evidence="13">Type II secretion system protein M</fullName>
    </recommendedName>
</protein>
<dbReference type="Pfam" id="PF04612">
    <property type="entry name" value="T2SSM"/>
    <property type="match status" value="1"/>
</dbReference>
<keyword evidence="6 10" id="KW-0812">Transmembrane</keyword>
<evidence type="ECO:0008006" key="13">
    <source>
        <dbReference type="Google" id="ProtNLM"/>
    </source>
</evidence>
<dbReference type="GO" id="GO:0005886">
    <property type="term" value="C:plasma membrane"/>
    <property type="evidence" value="ECO:0007669"/>
    <property type="project" value="UniProtKB-SubCell"/>
</dbReference>
<dbReference type="SUPFAM" id="SSF103054">
    <property type="entry name" value="General secretion pathway protein M, EpsM"/>
    <property type="match status" value="1"/>
</dbReference>
<accession>A0A191ZHS8</accession>
<dbReference type="GO" id="GO:0015627">
    <property type="term" value="C:type II protein secretion system complex"/>
    <property type="evidence" value="ECO:0007669"/>
    <property type="project" value="InterPro"/>
</dbReference>
<sequence length="177" mass="19283">MNGSMTALRARIDDFWQQRSAQERRTLLLAAVAVVLMLGYQFVWTPIQQAAQRESARLAAAQDLAQFSARARGVLSRATPVAAPQSGTNLPPMLWVEQAARKMGIQDALIQRQPDGDDRVQLKFAAVPFETLVQWLMQAHAAGLSVLRADITPQNGDAAHPAGRVDASLVLSRANES</sequence>
<gene>
    <name evidence="11" type="ORF">A9404_08525</name>
</gene>
<reference evidence="11 12" key="1">
    <citation type="submission" date="2016-06" db="EMBL/GenBank/DDBJ databases">
        <title>Insight into the functional genes involving in sulfur oxidation in Pearl River water.</title>
        <authorList>
            <person name="Luo J."/>
            <person name="Tan X."/>
            <person name="Lin W."/>
        </authorList>
    </citation>
    <scope>NUCLEOTIDE SEQUENCE [LARGE SCALE GENOMIC DNA]</scope>
    <source>
        <strain evidence="11 12">LS2</strain>
    </source>
</reference>
<organism evidence="11 12">
    <name type="scientific">Halothiobacillus diazotrophicus</name>
    <dbReference type="NCBI Taxonomy" id="1860122"/>
    <lineage>
        <taxon>Bacteria</taxon>
        <taxon>Pseudomonadati</taxon>
        <taxon>Pseudomonadota</taxon>
        <taxon>Gammaproteobacteria</taxon>
        <taxon>Chromatiales</taxon>
        <taxon>Halothiobacillaceae</taxon>
        <taxon>Halothiobacillus</taxon>
    </lineage>
</organism>
<dbReference type="KEGG" id="haz:A9404_08525"/>
<dbReference type="RefSeq" id="WP_066100245.1">
    <property type="nucleotide sequence ID" value="NZ_CP016027.1"/>
</dbReference>
<dbReference type="STRING" id="1860122.A9404_08525"/>
<keyword evidence="8 10" id="KW-1133">Transmembrane helix</keyword>